<organism evidence="6 7">
    <name type="scientific">Frisingicoccus caecimuris</name>
    <dbReference type="NCBI Taxonomy" id="1796636"/>
    <lineage>
        <taxon>Bacteria</taxon>
        <taxon>Bacillati</taxon>
        <taxon>Bacillota</taxon>
        <taxon>Clostridia</taxon>
        <taxon>Lachnospirales</taxon>
        <taxon>Lachnospiraceae</taxon>
        <taxon>Frisingicoccus</taxon>
    </lineage>
</organism>
<dbReference type="PANTHER" id="PTHR37306:SF1">
    <property type="entry name" value="COLICIN V PRODUCTION PROTEIN"/>
    <property type="match status" value="1"/>
</dbReference>
<dbReference type="GO" id="GO:0016020">
    <property type="term" value="C:membrane"/>
    <property type="evidence" value="ECO:0007669"/>
    <property type="project" value="UniProtKB-SubCell"/>
</dbReference>
<keyword evidence="7" id="KW-1185">Reference proteome</keyword>
<dbReference type="EMBL" id="SLXA01000008">
    <property type="protein sequence ID" value="TCO84250.1"/>
    <property type="molecule type" value="Genomic_DNA"/>
</dbReference>
<keyword evidence="2 5" id="KW-0812">Transmembrane</keyword>
<feature type="transmembrane region" description="Helical" evidence="5">
    <location>
        <begin position="124"/>
        <end position="149"/>
    </location>
</feature>
<sequence length="235" mass="25810">MTSINYVLIVAAAILLIAIIAGGIRGFIKTFFAAFSVAIALFVAVQTGPYLGKVLQHTPMYTMISGQIEEKLDTYSETQAEKVSQQIEEINQYPLPQYLKDALIENNNNQIYEALGVSQFNQYVASYMACLVLNAVSFLIVFLLAFILLKVIEAGLDLISKLPVLHGINVLGGVVCGMIHGMIILWILCIVITVFAWTGPGQWISAQINANPLLSFLYGHNFLLSALTNMGKMLF</sequence>
<dbReference type="AlphaFoldDB" id="A0A4R2LLD8"/>
<evidence type="ECO:0000313" key="7">
    <source>
        <dbReference type="Proteomes" id="UP000295711"/>
    </source>
</evidence>
<dbReference type="Pfam" id="PF02674">
    <property type="entry name" value="Colicin_V"/>
    <property type="match status" value="1"/>
</dbReference>
<accession>A0A4R2LLD8</accession>
<dbReference type="OrthoDB" id="2083110at2"/>
<evidence type="ECO:0000256" key="3">
    <source>
        <dbReference type="ARBA" id="ARBA00022989"/>
    </source>
</evidence>
<reference evidence="6 7" key="1">
    <citation type="submission" date="2019-03" db="EMBL/GenBank/DDBJ databases">
        <title>Genomic Encyclopedia of Type Strains, Phase IV (KMG-IV): sequencing the most valuable type-strain genomes for metagenomic binning, comparative biology and taxonomic classification.</title>
        <authorList>
            <person name="Goeker M."/>
        </authorList>
    </citation>
    <scope>NUCLEOTIDE SEQUENCE [LARGE SCALE GENOMIC DNA]</scope>
    <source>
        <strain evidence="6 7">DSM 28559</strain>
    </source>
</reference>
<keyword evidence="4 5" id="KW-0472">Membrane</keyword>
<feature type="transmembrane region" description="Helical" evidence="5">
    <location>
        <begin position="31"/>
        <end position="51"/>
    </location>
</feature>
<dbReference type="Proteomes" id="UP000295711">
    <property type="component" value="Unassembled WGS sequence"/>
</dbReference>
<keyword evidence="3 5" id="KW-1133">Transmembrane helix</keyword>
<evidence type="ECO:0000256" key="2">
    <source>
        <dbReference type="ARBA" id="ARBA00022692"/>
    </source>
</evidence>
<gene>
    <name evidence="6" type="ORF">EV212_1086</name>
</gene>
<comment type="caution">
    <text evidence="6">The sequence shown here is derived from an EMBL/GenBank/DDBJ whole genome shotgun (WGS) entry which is preliminary data.</text>
</comment>
<proteinExistence type="predicted"/>
<evidence type="ECO:0000256" key="1">
    <source>
        <dbReference type="ARBA" id="ARBA00004141"/>
    </source>
</evidence>
<evidence type="ECO:0000313" key="6">
    <source>
        <dbReference type="EMBL" id="TCO84250.1"/>
    </source>
</evidence>
<name>A0A4R2LLD8_9FIRM</name>
<dbReference type="RefSeq" id="WP_132091889.1">
    <property type="nucleotide sequence ID" value="NZ_JANKAQ010000009.1"/>
</dbReference>
<dbReference type="GO" id="GO:0009403">
    <property type="term" value="P:toxin biosynthetic process"/>
    <property type="evidence" value="ECO:0007669"/>
    <property type="project" value="InterPro"/>
</dbReference>
<feature type="transmembrane region" description="Helical" evidence="5">
    <location>
        <begin position="170"/>
        <end position="198"/>
    </location>
</feature>
<protein>
    <submittedName>
        <fullName evidence="6">Colicin V production protein</fullName>
    </submittedName>
</protein>
<feature type="transmembrane region" description="Helical" evidence="5">
    <location>
        <begin position="6"/>
        <end position="24"/>
    </location>
</feature>
<dbReference type="InterPro" id="IPR003825">
    <property type="entry name" value="Colicin-V_CvpA"/>
</dbReference>
<evidence type="ECO:0000256" key="4">
    <source>
        <dbReference type="ARBA" id="ARBA00023136"/>
    </source>
</evidence>
<evidence type="ECO:0000256" key="5">
    <source>
        <dbReference type="SAM" id="Phobius"/>
    </source>
</evidence>
<dbReference type="PANTHER" id="PTHR37306">
    <property type="entry name" value="COLICIN V PRODUCTION PROTEIN"/>
    <property type="match status" value="1"/>
</dbReference>
<comment type="subcellular location">
    <subcellularLocation>
        <location evidence="1">Membrane</location>
        <topology evidence="1">Multi-pass membrane protein</topology>
    </subcellularLocation>
</comment>